<dbReference type="PROSITE" id="PS00086">
    <property type="entry name" value="CYTOCHROME_P450"/>
    <property type="match status" value="1"/>
</dbReference>
<name>A0ABC8RKU3_9AQUA</name>
<dbReference type="Proteomes" id="UP001642360">
    <property type="component" value="Unassembled WGS sequence"/>
</dbReference>
<keyword evidence="4" id="KW-0812">Transmembrane</keyword>
<comment type="cofactor">
    <cofactor evidence="11">
        <name>heme</name>
        <dbReference type="ChEBI" id="CHEBI:30413"/>
    </cofactor>
</comment>
<evidence type="ECO:0000313" key="13">
    <source>
        <dbReference type="EMBL" id="CAK9143664.1"/>
    </source>
</evidence>
<dbReference type="InterPro" id="IPR002401">
    <property type="entry name" value="Cyt_P450_E_grp-I"/>
</dbReference>
<dbReference type="SUPFAM" id="SSF48264">
    <property type="entry name" value="Cytochrome P450"/>
    <property type="match status" value="1"/>
</dbReference>
<evidence type="ECO:0000256" key="6">
    <source>
        <dbReference type="ARBA" id="ARBA00022989"/>
    </source>
</evidence>
<dbReference type="InterPro" id="IPR017972">
    <property type="entry name" value="Cyt_P450_CS"/>
</dbReference>
<evidence type="ECO:0000256" key="8">
    <source>
        <dbReference type="ARBA" id="ARBA00023004"/>
    </source>
</evidence>
<dbReference type="CDD" id="cd20642">
    <property type="entry name" value="CYP72"/>
    <property type="match status" value="1"/>
</dbReference>
<dbReference type="InterPro" id="IPR001128">
    <property type="entry name" value="Cyt_P450"/>
</dbReference>
<comment type="subcellular location">
    <subcellularLocation>
        <location evidence="1">Membrane</location>
    </subcellularLocation>
</comment>
<keyword evidence="3 11" id="KW-0349">Heme</keyword>
<keyword evidence="8 11" id="KW-0408">Iron</keyword>
<dbReference type="GO" id="GO:0016020">
    <property type="term" value="C:membrane"/>
    <property type="evidence" value="ECO:0007669"/>
    <property type="project" value="UniProtKB-SubCell"/>
</dbReference>
<comment type="caution">
    <text evidence="13">The sequence shown here is derived from an EMBL/GenBank/DDBJ whole genome shotgun (WGS) entry which is preliminary data.</text>
</comment>
<feature type="binding site" description="axial binding residue" evidence="11">
    <location>
        <position position="408"/>
    </location>
    <ligand>
        <name>heme</name>
        <dbReference type="ChEBI" id="CHEBI:30413"/>
    </ligand>
    <ligandPart>
        <name>Fe</name>
        <dbReference type="ChEBI" id="CHEBI:18248"/>
    </ligandPart>
</feature>
<keyword evidence="7 12" id="KW-0560">Oxidoreductase</keyword>
<comment type="similarity">
    <text evidence="2 12">Belongs to the cytochrome P450 family.</text>
</comment>
<keyword evidence="10" id="KW-0472">Membrane</keyword>
<keyword evidence="5 11" id="KW-0479">Metal-binding</keyword>
<evidence type="ECO:0008006" key="15">
    <source>
        <dbReference type="Google" id="ProtNLM"/>
    </source>
</evidence>
<dbReference type="PRINTS" id="PR00385">
    <property type="entry name" value="P450"/>
</dbReference>
<accession>A0ABC8RKU3</accession>
<evidence type="ECO:0000256" key="4">
    <source>
        <dbReference type="ARBA" id="ARBA00022692"/>
    </source>
</evidence>
<evidence type="ECO:0000256" key="1">
    <source>
        <dbReference type="ARBA" id="ARBA00004370"/>
    </source>
</evidence>
<dbReference type="InterPro" id="IPR050665">
    <property type="entry name" value="Cytochrome_P450_Monooxygen"/>
</dbReference>
<evidence type="ECO:0000256" key="10">
    <source>
        <dbReference type="ARBA" id="ARBA00023136"/>
    </source>
</evidence>
<dbReference type="GO" id="GO:0004497">
    <property type="term" value="F:monooxygenase activity"/>
    <property type="evidence" value="ECO:0007669"/>
    <property type="project" value="UniProtKB-KW"/>
</dbReference>
<gene>
    <name evidence="13" type="ORF">ILEXP_LOCUS11382</name>
</gene>
<evidence type="ECO:0000256" key="9">
    <source>
        <dbReference type="ARBA" id="ARBA00023033"/>
    </source>
</evidence>
<dbReference type="PRINTS" id="PR00463">
    <property type="entry name" value="EP450I"/>
</dbReference>
<evidence type="ECO:0000256" key="2">
    <source>
        <dbReference type="ARBA" id="ARBA00010617"/>
    </source>
</evidence>
<dbReference type="Gene3D" id="1.10.630.10">
    <property type="entry name" value="Cytochrome P450"/>
    <property type="match status" value="1"/>
</dbReference>
<evidence type="ECO:0000256" key="7">
    <source>
        <dbReference type="ARBA" id="ARBA00023002"/>
    </source>
</evidence>
<keyword evidence="14" id="KW-1185">Reference proteome</keyword>
<evidence type="ECO:0000313" key="14">
    <source>
        <dbReference type="Proteomes" id="UP001642360"/>
    </source>
</evidence>
<dbReference type="GO" id="GO:0046872">
    <property type="term" value="F:metal ion binding"/>
    <property type="evidence" value="ECO:0007669"/>
    <property type="project" value="UniProtKB-KW"/>
</dbReference>
<protein>
    <recommendedName>
        <fullName evidence="15">Cytochrome P450</fullName>
    </recommendedName>
</protein>
<evidence type="ECO:0000256" key="11">
    <source>
        <dbReference type="PIRSR" id="PIRSR602401-1"/>
    </source>
</evidence>
<proteinExistence type="inferred from homology"/>
<reference evidence="13 14" key="1">
    <citation type="submission" date="2024-02" db="EMBL/GenBank/DDBJ databases">
        <authorList>
            <person name="Vignale AGUSTIN F."/>
            <person name="Sosa J E."/>
            <person name="Modenutti C."/>
        </authorList>
    </citation>
    <scope>NUCLEOTIDE SEQUENCE [LARGE SCALE GENOMIC DNA]</scope>
</reference>
<dbReference type="Pfam" id="PF00067">
    <property type="entry name" value="p450"/>
    <property type="match status" value="2"/>
</dbReference>
<sequence>MFFIWATAKCKGKNYFTWRGPKPEIFISNPELIKEIFSKNYDFLKPTSNPLLKILAAGLVVYERDKWAKHRKIINPAFHMDKLKHVVAAFYMSCSEMMSKWGNMVHIEGSCELDVWPYLQDLTSDAISRIAFGSSFEEGRIIFELQKQQAVLIMQAVRSIYIPGLRFLPTKRMRRMKEVDKEVKASIRAIIDKREKAMEAGKANNDDLLGILLESNFKNIQQHGNTDFGLSTEEIVEECKLFYFAGQESTSSLLLWMIVLLGRHLSWQARAREEVFRAFGNDKPDLDGLNHLKVVSSDELSSNLTNCHFNICSDQSSKKVTMNLNEVLRLYPPVPSLARTVHQETKLGDLSLPAGVQLLLPILQLHHDREIWGDDVEEFKPERFSEGVSKASNGKLSFFPFSWGPRICIGQNVAMLEAKMALAMILQRFSFELPTSYAHAPHTALTLQPQHGAHIFLRKL</sequence>
<organism evidence="13 14">
    <name type="scientific">Ilex paraguariensis</name>
    <name type="common">yerba mate</name>
    <dbReference type="NCBI Taxonomy" id="185542"/>
    <lineage>
        <taxon>Eukaryota</taxon>
        <taxon>Viridiplantae</taxon>
        <taxon>Streptophyta</taxon>
        <taxon>Embryophyta</taxon>
        <taxon>Tracheophyta</taxon>
        <taxon>Spermatophyta</taxon>
        <taxon>Magnoliopsida</taxon>
        <taxon>eudicotyledons</taxon>
        <taxon>Gunneridae</taxon>
        <taxon>Pentapetalae</taxon>
        <taxon>asterids</taxon>
        <taxon>campanulids</taxon>
        <taxon>Aquifoliales</taxon>
        <taxon>Aquifoliaceae</taxon>
        <taxon>Ilex</taxon>
    </lineage>
</organism>
<evidence type="ECO:0000256" key="3">
    <source>
        <dbReference type="ARBA" id="ARBA00022617"/>
    </source>
</evidence>
<evidence type="ECO:0000256" key="12">
    <source>
        <dbReference type="RuleBase" id="RU000461"/>
    </source>
</evidence>
<dbReference type="AlphaFoldDB" id="A0ABC8RKU3"/>
<dbReference type="EMBL" id="CAUOFW020001321">
    <property type="protein sequence ID" value="CAK9143664.1"/>
    <property type="molecule type" value="Genomic_DNA"/>
</dbReference>
<keyword evidence="6" id="KW-1133">Transmembrane helix</keyword>
<keyword evidence="9 12" id="KW-0503">Monooxygenase</keyword>
<evidence type="ECO:0000256" key="5">
    <source>
        <dbReference type="ARBA" id="ARBA00022723"/>
    </source>
</evidence>
<dbReference type="PANTHER" id="PTHR24282:SF255">
    <property type="entry name" value="CYTOCHROME P450 72A11-RELATED"/>
    <property type="match status" value="1"/>
</dbReference>
<dbReference type="PANTHER" id="PTHR24282">
    <property type="entry name" value="CYTOCHROME P450 FAMILY MEMBER"/>
    <property type="match status" value="1"/>
</dbReference>
<dbReference type="InterPro" id="IPR036396">
    <property type="entry name" value="Cyt_P450_sf"/>
</dbReference>